<dbReference type="SUPFAM" id="SSF48452">
    <property type="entry name" value="TPR-like"/>
    <property type="match status" value="1"/>
</dbReference>
<reference evidence="1" key="1">
    <citation type="submission" date="2014-02" db="EMBL/GenBank/DDBJ databases">
        <title>Expanding our view of genomic diversity in Candidatus Accumulibacter clades.</title>
        <authorList>
            <person name="Skennerton C.T."/>
            <person name="Barr J.J."/>
            <person name="Slater F.R."/>
            <person name="Bond P.L."/>
            <person name="Tyson G.W."/>
        </authorList>
    </citation>
    <scope>NUCLEOTIDE SEQUENCE [LARGE SCALE GENOMIC DNA]</scope>
</reference>
<gene>
    <name evidence="1" type="ORF">AW11_01275</name>
</gene>
<comment type="caution">
    <text evidence="1">The sequence shown here is derived from an EMBL/GenBank/DDBJ whole genome shotgun (WGS) entry which is preliminary data.</text>
</comment>
<dbReference type="EMBL" id="JEMY01000013">
    <property type="protein sequence ID" value="EXI89785.1"/>
    <property type="molecule type" value="Genomic_DNA"/>
</dbReference>
<sequence length="191" mass="21412">MYGVPFSSACRRMTPADVLAFWFNEATPAQWWSKAAAFDRLIETRFGTLHAAASRCELYAWRSRADGRLAEIIVLDQFARNIFRDRPQSFATDALALVLAQEAVAAGADSSLDPARRAFLYMPYMHSESPLIHAQAVKLFAAPGMENNLAFELRHQAIIDRFGRYPHRNAILGRQSTADEVEFLQTPGSAF</sequence>
<dbReference type="Gene3D" id="1.20.58.320">
    <property type="entry name" value="TPR-like"/>
    <property type="match status" value="1"/>
</dbReference>
<dbReference type="STRING" id="1454004.AW11_01275"/>
<dbReference type="PATRIC" id="fig|1454004.3.peg.1330"/>
<dbReference type="InterPro" id="IPR010323">
    <property type="entry name" value="DUF924"/>
</dbReference>
<keyword evidence="2" id="KW-1185">Reference proteome</keyword>
<protein>
    <recommendedName>
        <fullName evidence="3">Transmembrane protein</fullName>
    </recommendedName>
</protein>
<organism evidence="1 2">
    <name type="scientific">Accumulibacter regalis</name>
    <dbReference type="NCBI Taxonomy" id="522306"/>
    <lineage>
        <taxon>Bacteria</taxon>
        <taxon>Pseudomonadati</taxon>
        <taxon>Pseudomonadota</taxon>
        <taxon>Betaproteobacteria</taxon>
        <taxon>Candidatus Accumulibacter</taxon>
    </lineage>
</organism>
<name>A0A011QL77_ACCRE</name>
<evidence type="ECO:0008006" key="3">
    <source>
        <dbReference type="Google" id="ProtNLM"/>
    </source>
</evidence>
<dbReference type="Pfam" id="PF06041">
    <property type="entry name" value="DUF924"/>
    <property type="match status" value="1"/>
</dbReference>
<evidence type="ECO:0000313" key="2">
    <source>
        <dbReference type="Proteomes" id="UP000022141"/>
    </source>
</evidence>
<proteinExistence type="predicted"/>
<dbReference type="AlphaFoldDB" id="A0A011QL77"/>
<accession>A0A011QL77</accession>
<dbReference type="InterPro" id="IPR011990">
    <property type="entry name" value="TPR-like_helical_dom_sf"/>
</dbReference>
<dbReference type="Proteomes" id="UP000022141">
    <property type="component" value="Unassembled WGS sequence"/>
</dbReference>
<dbReference type="eggNOG" id="COG3803">
    <property type="taxonomic scope" value="Bacteria"/>
</dbReference>
<evidence type="ECO:0000313" key="1">
    <source>
        <dbReference type="EMBL" id="EXI89785.1"/>
    </source>
</evidence>
<dbReference type="Gene3D" id="1.25.40.10">
    <property type="entry name" value="Tetratricopeptide repeat domain"/>
    <property type="match status" value="1"/>
</dbReference>